<evidence type="ECO:0000313" key="1">
    <source>
        <dbReference type="EMBL" id="GHF85119.1"/>
    </source>
</evidence>
<dbReference type="GO" id="GO:0047355">
    <property type="term" value="F:CDP-glycerol glycerophosphotransferase activity"/>
    <property type="evidence" value="ECO:0007669"/>
    <property type="project" value="InterPro"/>
</dbReference>
<reference evidence="1" key="1">
    <citation type="journal article" date="2014" name="Int. J. Syst. Evol. Microbiol.">
        <title>Complete genome sequence of Corynebacterium casei LMG S-19264T (=DSM 44701T), isolated from a smear-ripened cheese.</title>
        <authorList>
            <consortium name="US DOE Joint Genome Institute (JGI-PGF)"/>
            <person name="Walter F."/>
            <person name="Albersmeier A."/>
            <person name="Kalinowski J."/>
            <person name="Ruckert C."/>
        </authorList>
    </citation>
    <scope>NUCLEOTIDE SEQUENCE</scope>
    <source>
        <strain evidence="1">KCTC 42731</strain>
    </source>
</reference>
<dbReference type="SUPFAM" id="SSF53756">
    <property type="entry name" value="UDP-Glycosyltransferase/glycogen phosphorylase"/>
    <property type="match status" value="1"/>
</dbReference>
<sequence>MSQKKKYLFYVTLSYSFSILRPIAEQIVKNGGEYAWYIPPGSEAEAFLLPEDHNLPDIDSVMAFNADALLAPGNYVPDFFPGIKVQVFHGFDSGKKNKFNIRGFFDLYCTQGANITKAFNAINDGTCEIVETGWAKLDALFTEHPNKANYISDKPLVLYTPTFSPKLRSSYALLPEIERLSKTKDWQWLVKLHPKATKEEADMYKAIQSDNLTFIETADLIPLLQAADVLLSDTSSILAEFALQDKPVVAMNNRRPESWMININQAQELEQALASALNVSPEQRALIQAHCNAIHPYKDGQSAARTLTAIDSLIERGTSHLKRKPLNLIRRFKIRKALNYWRL</sequence>
<dbReference type="RefSeq" id="WP_229854541.1">
    <property type="nucleotide sequence ID" value="NZ_BNCK01000002.1"/>
</dbReference>
<dbReference type="Proteomes" id="UP000623842">
    <property type="component" value="Unassembled WGS sequence"/>
</dbReference>
<dbReference type="PIRSF" id="PIRSF028458">
    <property type="entry name" value="UCP028458_glyceroPtfrase"/>
    <property type="match status" value="1"/>
</dbReference>
<dbReference type="InterPro" id="IPR043148">
    <property type="entry name" value="TagF_C"/>
</dbReference>
<name>A0A919BDJ8_9GAMM</name>
<dbReference type="Gene3D" id="3.40.50.12580">
    <property type="match status" value="1"/>
</dbReference>
<evidence type="ECO:0000313" key="2">
    <source>
        <dbReference type="Proteomes" id="UP000623842"/>
    </source>
</evidence>
<comment type="caution">
    <text evidence="1">The sequence shown here is derived from an EMBL/GenBank/DDBJ whole genome shotgun (WGS) entry which is preliminary data.</text>
</comment>
<gene>
    <name evidence="1" type="ORF">GCM10017161_10780</name>
</gene>
<proteinExistence type="predicted"/>
<dbReference type="EMBL" id="BNCK01000002">
    <property type="protein sequence ID" value="GHF85119.1"/>
    <property type="molecule type" value="Genomic_DNA"/>
</dbReference>
<dbReference type="AlphaFoldDB" id="A0A919BDJ8"/>
<organism evidence="1 2">
    <name type="scientific">Thalassotalea marina</name>
    <dbReference type="NCBI Taxonomy" id="1673741"/>
    <lineage>
        <taxon>Bacteria</taxon>
        <taxon>Pseudomonadati</taxon>
        <taxon>Pseudomonadota</taxon>
        <taxon>Gammaproteobacteria</taxon>
        <taxon>Alteromonadales</taxon>
        <taxon>Colwelliaceae</taxon>
        <taxon>Thalassotalea</taxon>
    </lineage>
</organism>
<dbReference type="Pfam" id="PF04464">
    <property type="entry name" value="Glyphos_transf"/>
    <property type="match status" value="1"/>
</dbReference>
<protein>
    <submittedName>
        <fullName evidence="1">CDP-glycerol--glycerophosphate glycerophosphotransferase</fullName>
    </submittedName>
</protein>
<dbReference type="InterPro" id="IPR016886">
    <property type="entry name" value="UCP028458_glyceroPtfrase"/>
</dbReference>
<dbReference type="GO" id="GO:0016020">
    <property type="term" value="C:membrane"/>
    <property type="evidence" value="ECO:0007669"/>
    <property type="project" value="InterPro"/>
</dbReference>
<reference evidence="1" key="2">
    <citation type="submission" date="2020-09" db="EMBL/GenBank/DDBJ databases">
        <authorList>
            <person name="Sun Q."/>
            <person name="Kim S."/>
        </authorList>
    </citation>
    <scope>NUCLEOTIDE SEQUENCE</scope>
    <source>
        <strain evidence="1">KCTC 42731</strain>
    </source>
</reference>
<accession>A0A919BDJ8</accession>
<dbReference type="InterPro" id="IPR007554">
    <property type="entry name" value="Glycerophosphate_synth"/>
</dbReference>
<keyword evidence="2" id="KW-1185">Reference proteome</keyword>